<comment type="caution">
    <text evidence="4">The sequence shown here is derived from an EMBL/GenBank/DDBJ whole genome shotgun (WGS) entry which is preliminary data.</text>
</comment>
<protein>
    <submittedName>
        <fullName evidence="4">ShlB/FhaC/HecB family hemolysin secretion/activation protein</fullName>
    </submittedName>
</protein>
<feature type="chain" id="PRO_5045413643" evidence="2">
    <location>
        <begin position="28"/>
        <end position="582"/>
    </location>
</feature>
<reference evidence="4 5" key="1">
    <citation type="submission" date="2024-05" db="EMBL/GenBank/DDBJ databases">
        <title>Sphingomonas sp. HF-S3 16S ribosomal RNA gene Genome sequencing and assembly.</title>
        <authorList>
            <person name="Lee H."/>
        </authorList>
    </citation>
    <scope>NUCLEOTIDE SEQUENCE [LARGE SCALE GENOMIC DNA]</scope>
    <source>
        <strain evidence="4 5">HF-S3</strain>
    </source>
</reference>
<evidence type="ECO:0000256" key="1">
    <source>
        <dbReference type="SAM" id="MobiDB-lite"/>
    </source>
</evidence>
<gene>
    <name evidence="4" type="ORF">TPR58_20475</name>
</gene>
<evidence type="ECO:0000259" key="3">
    <source>
        <dbReference type="Pfam" id="PF03865"/>
    </source>
</evidence>
<proteinExistence type="predicted"/>
<evidence type="ECO:0000313" key="5">
    <source>
        <dbReference type="Proteomes" id="UP001427805"/>
    </source>
</evidence>
<evidence type="ECO:0000313" key="4">
    <source>
        <dbReference type="EMBL" id="MEN3749560.1"/>
    </source>
</evidence>
<keyword evidence="2" id="KW-0732">Signal</keyword>
<dbReference type="Proteomes" id="UP001427805">
    <property type="component" value="Unassembled WGS sequence"/>
</dbReference>
<dbReference type="PANTHER" id="PTHR34597">
    <property type="entry name" value="SLR1661 PROTEIN"/>
    <property type="match status" value="1"/>
</dbReference>
<evidence type="ECO:0000256" key="2">
    <source>
        <dbReference type="SAM" id="SignalP"/>
    </source>
</evidence>
<dbReference type="EMBL" id="JBDIZK010000015">
    <property type="protein sequence ID" value="MEN3749560.1"/>
    <property type="molecule type" value="Genomic_DNA"/>
</dbReference>
<dbReference type="InterPro" id="IPR051544">
    <property type="entry name" value="TPS_OM_transporter"/>
</dbReference>
<name>A0ABV0BHK0_9SPHN</name>
<organism evidence="4 5">
    <name type="scientific">Sphingomonas rustica</name>
    <dbReference type="NCBI Taxonomy" id="3103142"/>
    <lineage>
        <taxon>Bacteria</taxon>
        <taxon>Pseudomonadati</taxon>
        <taxon>Pseudomonadota</taxon>
        <taxon>Alphaproteobacteria</taxon>
        <taxon>Sphingomonadales</taxon>
        <taxon>Sphingomonadaceae</taxon>
        <taxon>Sphingomonas</taxon>
    </lineage>
</organism>
<dbReference type="Gene3D" id="2.40.160.50">
    <property type="entry name" value="membrane protein fhac: a member of the omp85/tpsb transporter family"/>
    <property type="match status" value="1"/>
</dbReference>
<dbReference type="PANTHER" id="PTHR34597:SF3">
    <property type="entry name" value="OUTER MEMBRANE TRANSPORTER CDIB"/>
    <property type="match status" value="1"/>
</dbReference>
<keyword evidence="5" id="KW-1185">Reference proteome</keyword>
<feature type="signal peptide" evidence="2">
    <location>
        <begin position="1"/>
        <end position="27"/>
    </location>
</feature>
<feature type="region of interest" description="Disordered" evidence="1">
    <location>
        <begin position="30"/>
        <end position="60"/>
    </location>
</feature>
<feature type="domain" description="Haemolysin activator HlyB C-terminal" evidence="3">
    <location>
        <begin position="384"/>
        <end position="538"/>
    </location>
</feature>
<dbReference type="InterPro" id="IPR005565">
    <property type="entry name" value="Hemolysn_activator_HlyB_C"/>
</dbReference>
<dbReference type="Pfam" id="PF03865">
    <property type="entry name" value="ShlB"/>
    <property type="match status" value="1"/>
</dbReference>
<accession>A0ABV0BHK0</accession>
<dbReference type="RefSeq" id="WP_346248605.1">
    <property type="nucleotide sequence ID" value="NZ_JBDIZK010000015.1"/>
</dbReference>
<sequence length="582" mass="61422">MSPWASQTLLRGTLTAGVLLAVSPAHGQALPGSLPSRQQVEAPRVPDSPPPSSLTVRDDRPRPARCAFAGSTLSVAIDRLRFTAADGGPLPDPVRAALAQIRPTPGLQPLDQLCALRDAAASALGRRGYVAGVTIPPQEIVDGEARLSVVLARLTEIRITGDPGPHGRTLTRRAQRLIGLPVLDTAEIESVLMGANDVPGLQATLVLAAAGTVPGEVIGELTVTHMPWLVVANAQNSGARALGRESATIRAEIYGLTGHADRTYLGLSSTFDLREQRVVQIGHSMATDGGATLGARFSYAWSRPDLGGLDLRARSMIAGLDLSVPLARGVRGRSEIGGGVELVEQQLQLGGGDVGGSVPVSRDRLRVAYLRMGFDRREPRFSGIDRWSLSGSFELRQGLDLFGATQGGVVSGDGYAPSRFDASATATVARGSIDATFSAGPVFSLSVQAQGQWASGPLFSFEEYAVGNLTIGRGYDPGIAAGDGALAFRIEPRADLPWGSPAVVQAFAFLDAAQLWNRDELSDESGNRLRSLGLGIRGWLPGRLAVEAIYARPLDPELRFPGARRAGDRLLLSLTAQFAPRR</sequence>